<organism evidence="12 13">
    <name type="scientific">Saccharothrix carnea</name>
    <dbReference type="NCBI Taxonomy" id="1280637"/>
    <lineage>
        <taxon>Bacteria</taxon>
        <taxon>Bacillati</taxon>
        <taxon>Actinomycetota</taxon>
        <taxon>Actinomycetes</taxon>
        <taxon>Pseudonocardiales</taxon>
        <taxon>Pseudonocardiaceae</taxon>
        <taxon>Saccharothrix</taxon>
    </lineage>
</organism>
<comment type="subcellular location">
    <subcellularLocation>
        <location evidence="1">Cell membrane</location>
        <topology evidence="1">Multi-pass membrane protein</topology>
    </subcellularLocation>
</comment>
<gene>
    <name evidence="12" type="ORF">B0I31_102701</name>
</gene>
<dbReference type="AlphaFoldDB" id="A0A2P8IGY7"/>
<keyword evidence="4 9" id="KW-0812">Transmembrane</keyword>
<evidence type="ECO:0000313" key="12">
    <source>
        <dbReference type="EMBL" id="PSL57722.1"/>
    </source>
</evidence>
<proteinExistence type="predicted"/>
<evidence type="ECO:0000259" key="11">
    <source>
        <dbReference type="PROSITE" id="PS50929"/>
    </source>
</evidence>
<dbReference type="SUPFAM" id="SSF90123">
    <property type="entry name" value="ABC transporter transmembrane region"/>
    <property type="match status" value="1"/>
</dbReference>
<dbReference type="Gene3D" id="3.40.50.300">
    <property type="entry name" value="P-loop containing nucleotide triphosphate hydrolases"/>
    <property type="match status" value="1"/>
</dbReference>
<protein>
    <submittedName>
        <fullName evidence="12">ATP-binding cassette subfamily B protein</fullName>
    </submittedName>
</protein>
<dbReference type="InterPro" id="IPR003439">
    <property type="entry name" value="ABC_transporter-like_ATP-bd"/>
</dbReference>
<dbReference type="RefSeq" id="WP_245949742.1">
    <property type="nucleotide sequence ID" value="NZ_PYAX01000002.1"/>
</dbReference>
<dbReference type="InterPro" id="IPR039421">
    <property type="entry name" value="Type_1_exporter"/>
</dbReference>
<dbReference type="InterPro" id="IPR027417">
    <property type="entry name" value="P-loop_NTPase"/>
</dbReference>
<dbReference type="GO" id="GO:0016887">
    <property type="term" value="F:ATP hydrolysis activity"/>
    <property type="evidence" value="ECO:0007669"/>
    <property type="project" value="InterPro"/>
</dbReference>
<dbReference type="SUPFAM" id="SSF52540">
    <property type="entry name" value="P-loop containing nucleoside triphosphate hydrolases"/>
    <property type="match status" value="1"/>
</dbReference>
<dbReference type="PROSITE" id="PS50893">
    <property type="entry name" value="ABC_TRANSPORTER_2"/>
    <property type="match status" value="1"/>
</dbReference>
<dbReference type="Pfam" id="PF00005">
    <property type="entry name" value="ABC_tran"/>
    <property type="match status" value="1"/>
</dbReference>
<feature type="transmembrane region" description="Helical" evidence="9">
    <location>
        <begin position="28"/>
        <end position="46"/>
    </location>
</feature>
<feature type="transmembrane region" description="Helical" evidence="9">
    <location>
        <begin position="289"/>
        <end position="310"/>
    </location>
</feature>
<dbReference type="Proteomes" id="UP000241118">
    <property type="component" value="Unassembled WGS sequence"/>
</dbReference>
<evidence type="ECO:0000256" key="9">
    <source>
        <dbReference type="SAM" id="Phobius"/>
    </source>
</evidence>
<sequence>MTPPPRAVEPPAPLIPLLRQRLRPHSKTIGLIIGLQLAQALGILYLPTLNADVIDYGILADDTGYILGRGGLMLVVTVVQVVCASWVVLLGARVAMSLGSDLRSATFARVQSFSAREVARFGAPSLIVRTTNDVQQVQLLVFTTLTLLLTAPFMGLGGVALALMQDVALSGVLAVAVPVAVVVIGLLISRMTAPSRAVQDRLDAVNRVMREQITGIRVIRAFVRDSHEQRRFAAANTDLMAVALRVGRLQAYFGASALLMINVASIAVVALGGSRIVQGDMQPGSLVAFLNYLTLILMAVMIAMTVFMMAPRAKVSAGRITEVLNTEPAITEPARPTRLATPLGNLDLRDVSFAYPGAQEPVLRGVDLVARPGQTTAVVGSTGSGKTTLVNLVARLLDADRGSVSVDGVDVRELDRHTLSAAVGLVPQRAYLFSGTIASNLRYGDPEATDDELWHALEVAQAREFVMAMPAGLDTVVGQGGSTVSGGQRQRLAIARALVAKPRIYLFDDSFSALDNATDAALRGALDRHIGDATRVVVAQRVSTIRRADRIVVLDAGRVEAVGTHDELLATSPVYVEIVNSQLTSGDERDTRLAEPVKGEVR</sequence>
<feature type="transmembrane region" description="Helical" evidence="9">
    <location>
        <begin position="66"/>
        <end position="90"/>
    </location>
</feature>
<dbReference type="PANTHER" id="PTHR43394">
    <property type="entry name" value="ATP-DEPENDENT PERMEASE MDL1, MITOCHONDRIAL"/>
    <property type="match status" value="1"/>
</dbReference>
<evidence type="ECO:0000259" key="10">
    <source>
        <dbReference type="PROSITE" id="PS50893"/>
    </source>
</evidence>
<evidence type="ECO:0000256" key="6">
    <source>
        <dbReference type="ARBA" id="ARBA00022840"/>
    </source>
</evidence>
<feature type="transmembrane region" description="Helical" evidence="9">
    <location>
        <begin position="139"/>
        <end position="161"/>
    </location>
</feature>
<dbReference type="InterPro" id="IPR011527">
    <property type="entry name" value="ABC1_TM_dom"/>
</dbReference>
<dbReference type="PROSITE" id="PS00211">
    <property type="entry name" value="ABC_TRANSPORTER_1"/>
    <property type="match status" value="1"/>
</dbReference>
<feature type="domain" description="ABC transporter" evidence="10">
    <location>
        <begin position="346"/>
        <end position="581"/>
    </location>
</feature>
<dbReference type="PANTHER" id="PTHR43394:SF1">
    <property type="entry name" value="ATP-BINDING CASSETTE SUB-FAMILY B MEMBER 10, MITOCHONDRIAL"/>
    <property type="match status" value="1"/>
</dbReference>
<feature type="transmembrane region" description="Helical" evidence="9">
    <location>
        <begin position="252"/>
        <end position="277"/>
    </location>
</feature>
<evidence type="ECO:0000256" key="3">
    <source>
        <dbReference type="ARBA" id="ARBA00022475"/>
    </source>
</evidence>
<keyword evidence="13" id="KW-1185">Reference proteome</keyword>
<dbReference type="GO" id="GO:0015421">
    <property type="term" value="F:ABC-type oligopeptide transporter activity"/>
    <property type="evidence" value="ECO:0007669"/>
    <property type="project" value="TreeGrafter"/>
</dbReference>
<keyword evidence="5" id="KW-0547">Nucleotide-binding</keyword>
<dbReference type="InterPro" id="IPR003593">
    <property type="entry name" value="AAA+_ATPase"/>
</dbReference>
<evidence type="ECO:0000256" key="5">
    <source>
        <dbReference type="ARBA" id="ARBA00022741"/>
    </source>
</evidence>
<feature type="transmembrane region" description="Helical" evidence="9">
    <location>
        <begin position="167"/>
        <end position="188"/>
    </location>
</feature>
<evidence type="ECO:0000256" key="8">
    <source>
        <dbReference type="ARBA" id="ARBA00023136"/>
    </source>
</evidence>
<evidence type="ECO:0000256" key="4">
    <source>
        <dbReference type="ARBA" id="ARBA00022692"/>
    </source>
</evidence>
<comment type="caution">
    <text evidence="12">The sequence shown here is derived from an EMBL/GenBank/DDBJ whole genome shotgun (WGS) entry which is preliminary data.</text>
</comment>
<accession>A0A2P8IGY7</accession>
<keyword evidence="6 12" id="KW-0067">ATP-binding</keyword>
<dbReference type="FunFam" id="3.40.50.300:FF:000854">
    <property type="entry name" value="Multidrug ABC transporter ATP-binding protein"/>
    <property type="match status" value="1"/>
</dbReference>
<keyword evidence="7 9" id="KW-1133">Transmembrane helix</keyword>
<dbReference type="GO" id="GO:0005524">
    <property type="term" value="F:ATP binding"/>
    <property type="evidence" value="ECO:0007669"/>
    <property type="project" value="UniProtKB-KW"/>
</dbReference>
<feature type="domain" description="ABC transmembrane type-1" evidence="11">
    <location>
        <begin position="31"/>
        <end position="312"/>
    </location>
</feature>
<dbReference type="CDD" id="cd18548">
    <property type="entry name" value="ABC_6TM_Tm287_like"/>
    <property type="match status" value="1"/>
</dbReference>
<dbReference type="Pfam" id="PF00664">
    <property type="entry name" value="ABC_membrane"/>
    <property type="match status" value="1"/>
</dbReference>
<dbReference type="SMART" id="SM00382">
    <property type="entry name" value="AAA"/>
    <property type="match status" value="1"/>
</dbReference>
<reference evidence="12 13" key="1">
    <citation type="submission" date="2018-03" db="EMBL/GenBank/DDBJ databases">
        <title>Genomic Encyclopedia of Type Strains, Phase III (KMG-III): the genomes of soil and plant-associated and newly described type strains.</title>
        <authorList>
            <person name="Whitman W."/>
        </authorList>
    </citation>
    <scope>NUCLEOTIDE SEQUENCE [LARGE SCALE GENOMIC DNA]</scope>
    <source>
        <strain evidence="12 13">CGMCC 4.7097</strain>
    </source>
</reference>
<dbReference type="Gene3D" id="1.20.1560.10">
    <property type="entry name" value="ABC transporter type 1, transmembrane domain"/>
    <property type="match status" value="1"/>
</dbReference>
<dbReference type="PROSITE" id="PS50929">
    <property type="entry name" value="ABC_TM1F"/>
    <property type="match status" value="1"/>
</dbReference>
<evidence type="ECO:0000256" key="7">
    <source>
        <dbReference type="ARBA" id="ARBA00022989"/>
    </source>
</evidence>
<evidence type="ECO:0000256" key="1">
    <source>
        <dbReference type="ARBA" id="ARBA00004651"/>
    </source>
</evidence>
<keyword evidence="2" id="KW-0813">Transport</keyword>
<evidence type="ECO:0000313" key="13">
    <source>
        <dbReference type="Proteomes" id="UP000241118"/>
    </source>
</evidence>
<dbReference type="GO" id="GO:0005886">
    <property type="term" value="C:plasma membrane"/>
    <property type="evidence" value="ECO:0007669"/>
    <property type="project" value="UniProtKB-SubCell"/>
</dbReference>
<dbReference type="EMBL" id="PYAX01000002">
    <property type="protein sequence ID" value="PSL57722.1"/>
    <property type="molecule type" value="Genomic_DNA"/>
</dbReference>
<evidence type="ECO:0000256" key="2">
    <source>
        <dbReference type="ARBA" id="ARBA00022448"/>
    </source>
</evidence>
<dbReference type="InterPro" id="IPR017871">
    <property type="entry name" value="ABC_transporter-like_CS"/>
</dbReference>
<name>A0A2P8IGY7_SACCR</name>
<keyword evidence="8 9" id="KW-0472">Membrane</keyword>
<keyword evidence="3" id="KW-1003">Cell membrane</keyword>
<dbReference type="InterPro" id="IPR036640">
    <property type="entry name" value="ABC1_TM_sf"/>
</dbReference>